<sequence length="92" mass="10276">MRTITSRELKQNPGEVYRRVLASGEEHVITSHGASVGVKLVPDHPGPRRWVPAAALRAAVPRLPRENVDDLLRDLDALRDAEPLHDPWDDAE</sequence>
<evidence type="ECO:0000313" key="2">
    <source>
        <dbReference type="EMBL" id="GAA1798641.1"/>
    </source>
</evidence>
<reference evidence="3" key="1">
    <citation type="journal article" date="2019" name="Int. J. Syst. Evol. Microbiol.">
        <title>The Global Catalogue of Microorganisms (GCM) 10K type strain sequencing project: providing services to taxonomists for standard genome sequencing and annotation.</title>
        <authorList>
            <consortium name="The Broad Institute Genomics Platform"/>
            <consortium name="The Broad Institute Genome Sequencing Center for Infectious Disease"/>
            <person name="Wu L."/>
            <person name="Ma J."/>
        </authorList>
    </citation>
    <scope>NUCLEOTIDE SEQUENCE [LARGE SCALE GENOMIC DNA]</scope>
    <source>
        <strain evidence="3">JCM 14322</strain>
    </source>
</reference>
<dbReference type="EMBL" id="BAAANJ010000001">
    <property type="protein sequence ID" value="GAA1798641.1"/>
    <property type="molecule type" value="Genomic_DNA"/>
</dbReference>
<comment type="caution">
    <text evidence="2">The sequence shown here is derived from an EMBL/GenBank/DDBJ whole genome shotgun (WGS) entry which is preliminary data.</text>
</comment>
<proteinExistence type="inferred from homology"/>
<evidence type="ECO:0000313" key="3">
    <source>
        <dbReference type="Proteomes" id="UP001500002"/>
    </source>
</evidence>
<evidence type="ECO:0008006" key="4">
    <source>
        <dbReference type="Google" id="ProtNLM"/>
    </source>
</evidence>
<comment type="similarity">
    <text evidence="1">Belongs to the phD/YefM antitoxin family.</text>
</comment>
<gene>
    <name evidence="2" type="ORF">GCM10009749_02920</name>
</gene>
<name>A0ABP4Y202_9MICO</name>
<keyword evidence="3" id="KW-1185">Reference proteome</keyword>
<dbReference type="RefSeq" id="WP_344292679.1">
    <property type="nucleotide sequence ID" value="NZ_BAAANJ010000001.1"/>
</dbReference>
<organism evidence="2 3">
    <name type="scientific">Agromyces neolithicus</name>
    <dbReference type="NCBI Taxonomy" id="269420"/>
    <lineage>
        <taxon>Bacteria</taxon>
        <taxon>Bacillati</taxon>
        <taxon>Actinomycetota</taxon>
        <taxon>Actinomycetes</taxon>
        <taxon>Micrococcales</taxon>
        <taxon>Microbacteriaceae</taxon>
        <taxon>Agromyces</taxon>
    </lineage>
</organism>
<accession>A0ABP4Y202</accession>
<evidence type="ECO:0000256" key="1">
    <source>
        <dbReference type="ARBA" id="ARBA00009981"/>
    </source>
</evidence>
<dbReference type="SUPFAM" id="SSF143120">
    <property type="entry name" value="YefM-like"/>
    <property type="match status" value="1"/>
</dbReference>
<dbReference type="InterPro" id="IPR036165">
    <property type="entry name" value="YefM-like_sf"/>
</dbReference>
<protein>
    <recommendedName>
        <fullName evidence="4">Antitoxin</fullName>
    </recommendedName>
</protein>
<dbReference type="Proteomes" id="UP001500002">
    <property type="component" value="Unassembled WGS sequence"/>
</dbReference>